<protein>
    <submittedName>
        <fullName evidence="2">Uncharacterized protein</fullName>
    </submittedName>
</protein>
<proteinExistence type="predicted"/>
<evidence type="ECO:0000256" key="1">
    <source>
        <dbReference type="SAM" id="MobiDB-lite"/>
    </source>
</evidence>
<sequence length="164" mass="17323">MGHHVPVFAICSAVATSSRTVEPSRKEGSRASTAAARGNTPAFGEGGRHHGGRRELPAFLVVAARREVDGVARSRHRLGNGRGLRSWHGFGLGFARRVFPAEVLAGTLAATSVSFDLSVFEIFAPLSVGGTVVLSPDTVLDVVELDDLVRAEKYVRAGKQASTC</sequence>
<gene>
    <name evidence="2" type="ORF">GCM10017774_37960</name>
</gene>
<organism evidence="2 3">
    <name type="scientific">Lentzea cavernae</name>
    <dbReference type="NCBI Taxonomy" id="2020703"/>
    <lineage>
        <taxon>Bacteria</taxon>
        <taxon>Bacillati</taxon>
        <taxon>Actinomycetota</taxon>
        <taxon>Actinomycetes</taxon>
        <taxon>Pseudonocardiales</taxon>
        <taxon>Pseudonocardiaceae</taxon>
        <taxon>Lentzea</taxon>
    </lineage>
</organism>
<dbReference type="Proteomes" id="UP000605568">
    <property type="component" value="Unassembled WGS sequence"/>
</dbReference>
<reference evidence="3" key="1">
    <citation type="journal article" date="2019" name="Int. J. Syst. Evol. Microbiol.">
        <title>The Global Catalogue of Microorganisms (GCM) 10K type strain sequencing project: providing services to taxonomists for standard genome sequencing and annotation.</title>
        <authorList>
            <consortium name="The Broad Institute Genomics Platform"/>
            <consortium name="The Broad Institute Genome Sequencing Center for Infectious Disease"/>
            <person name="Wu L."/>
            <person name="Ma J."/>
        </authorList>
    </citation>
    <scope>NUCLEOTIDE SEQUENCE [LARGE SCALE GENOMIC DNA]</scope>
    <source>
        <strain evidence="3">CGMCC 4.7367</strain>
    </source>
</reference>
<accession>A0ABQ3MG79</accession>
<dbReference type="EMBL" id="BNAR01000005">
    <property type="protein sequence ID" value="GHH42149.1"/>
    <property type="molecule type" value="Genomic_DNA"/>
</dbReference>
<feature type="region of interest" description="Disordered" evidence="1">
    <location>
        <begin position="19"/>
        <end position="51"/>
    </location>
</feature>
<evidence type="ECO:0000313" key="3">
    <source>
        <dbReference type="Proteomes" id="UP000605568"/>
    </source>
</evidence>
<comment type="caution">
    <text evidence="2">The sequence shown here is derived from an EMBL/GenBank/DDBJ whole genome shotgun (WGS) entry which is preliminary data.</text>
</comment>
<name>A0ABQ3MG79_9PSEU</name>
<evidence type="ECO:0000313" key="2">
    <source>
        <dbReference type="EMBL" id="GHH42149.1"/>
    </source>
</evidence>
<keyword evidence="3" id="KW-1185">Reference proteome</keyword>
<dbReference type="Gene3D" id="3.40.50.980">
    <property type="match status" value="1"/>
</dbReference>